<sequence length="66" mass="7659">MIEALAPLYCAYKYINRFFKMSYATVFPNSYLKTKAYEIISNQRNLDFLGEHGILTVISDSKKKLS</sequence>
<dbReference type="Proteomes" id="UP001244640">
    <property type="component" value="Unassembled WGS sequence"/>
</dbReference>
<proteinExistence type="predicted"/>
<evidence type="ECO:0000313" key="1">
    <source>
        <dbReference type="EMBL" id="MDQ1149599.1"/>
    </source>
</evidence>
<comment type="caution">
    <text evidence="1">The sequence shown here is derived from an EMBL/GenBank/DDBJ whole genome shotgun (WGS) entry which is preliminary data.</text>
</comment>
<name>A0ABU0U3R3_9SPHI</name>
<reference evidence="1 2" key="1">
    <citation type="submission" date="2023-07" db="EMBL/GenBank/DDBJ databases">
        <title>Functional and genomic diversity of the sorghum phyllosphere microbiome.</title>
        <authorList>
            <person name="Shade A."/>
        </authorList>
    </citation>
    <scope>NUCLEOTIDE SEQUENCE [LARGE SCALE GENOMIC DNA]</scope>
    <source>
        <strain evidence="1 2">SORGH_AS_0892</strain>
    </source>
</reference>
<accession>A0ABU0U3R3</accession>
<organism evidence="1 2">
    <name type="scientific">Sphingobacterium zeae</name>
    <dbReference type="NCBI Taxonomy" id="1776859"/>
    <lineage>
        <taxon>Bacteria</taxon>
        <taxon>Pseudomonadati</taxon>
        <taxon>Bacteroidota</taxon>
        <taxon>Sphingobacteriia</taxon>
        <taxon>Sphingobacteriales</taxon>
        <taxon>Sphingobacteriaceae</taxon>
        <taxon>Sphingobacterium</taxon>
    </lineage>
</organism>
<gene>
    <name evidence="1" type="ORF">QE382_001583</name>
</gene>
<protein>
    <submittedName>
        <fullName evidence="1">Uncharacterized protein</fullName>
    </submittedName>
</protein>
<dbReference type="EMBL" id="JAUTBA010000001">
    <property type="protein sequence ID" value="MDQ1149599.1"/>
    <property type="molecule type" value="Genomic_DNA"/>
</dbReference>
<keyword evidence="2" id="KW-1185">Reference proteome</keyword>
<evidence type="ECO:0000313" key="2">
    <source>
        <dbReference type="Proteomes" id="UP001244640"/>
    </source>
</evidence>